<evidence type="ECO:0000259" key="8">
    <source>
        <dbReference type="PROSITE" id="PS50879"/>
    </source>
</evidence>
<evidence type="ECO:0000256" key="4">
    <source>
        <dbReference type="ARBA" id="ARBA00022722"/>
    </source>
</evidence>
<dbReference type="PANTHER" id="PTHR10642:SF26">
    <property type="entry name" value="RIBONUCLEASE H1"/>
    <property type="match status" value="1"/>
</dbReference>
<dbReference type="GO" id="GO:0003676">
    <property type="term" value="F:nucleic acid binding"/>
    <property type="evidence" value="ECO:0007669"/>
    <property type="project" value="InterPro"/>
</dbReference>
<dbReference type="GO" id="GO:0043137">
    <property type="term" value="P:DNA replication, removal of RNA primer"/>
    <property type="evidence" value="ECO:0007669"/>
    <property type="project" value="TreeGrafter"/>
</dbReference>
<sequence length="224" mass="25868">MDYYVYTDGACSKNGYKNAKAGYGIYFGEKDPRNISKKIVGKQTNNVAELTAVINAYYIIKEDVSNGKKICIVTDSEYVLKCVGSYGEKCFKNDWNSLNKNKKPIPNIELLKEAYLSYKDRGIEFMHIEAHTDKEDIHSLGNREADKLAVLSIRGEMIEDKLNKITLKRQAKKEEDKKNRLYLNVPFVKKNYAKKLGARWDPQKKKWYSFKNNQHIDALLGEFS</sequence>
<dbReference type="InterPro" id="IPR050092">
    <property type="entry name" value="RNase_H"/>
</dbReference>
<dbReference type="SUPFAM" id="SSF53098">
    <property type="entry name" value="Ribonuclease H-like"/>
    <property type="match status" value="1"/>
</dbReference>
<organism evidence="9">
    <name type="scientific">Megaviridae environmental sample</name>
    <dbReference type="NCBI Taxonomy" id="1737588"/>
    <lineage>
        <taxon>Viruses</taxon>
        <taxon>Varidnaviria</taxon>
        <taxon>Bamfordvirae</taxon>
        <taxon>Nucleocytoviricota</taxon>
        <taxon>Megaviricetes</taxon>
        <taxon>Imitervirales</taxon>
        <taxon>Mimiviridae</taxon>
        <taxon>environmental samples</taxon>
    </lineage>
</organism>
<protein>
    <recommendedName>
        <fullName evidence="3">ribonuclease H</fullName>
        <ecNumber evidence="3">3.1.26.4</ecNumber>
    </recommendedName>
</protein>
<dbReference type="EMBL" id="MN448295">
    <property type="protein sequence ID" value="QFG74903.1"/>
    <property type="molecule type" value="Genomic_DNA"/>
</dbReference>
<proteinExistence type="inferred from homology"/>
<evidence type="ECO:0000256" key="3">
    <source>
        <dbReference type="ARBA" id="ARBA00012180"/>
    </source>
</evidence>
<keyword evidence="6" id="KW-0255">Endonuclease</keyword>
<feature type="domain" description="RNase H type-1" evidence="8">
    <location>
        <begin position="1"/>
        <end position="154"/>
    </location>
</feature>
<evidence type="ECO:0000256" key="1">
    <source>
        <dbReference type="ARBA" id="ARBA00000077"/>
    </source>
</evidence>
<evidence type="ECO:0000256" key="7">
    <source>
        <dbReference type="ARBA" id="ARBA00022801"/>
    </source>
</evidence>
<dbReference type="InterPro" id="IPR043764">
    <property type="entry name" value="DUF5710"/>
</dbReference>
<evidence type="ECO:0000256" key="5">
    <source>
        <dbReference type="ARBA" id="ARBA00022723"/>
    </source>
</evidence>
<evidence type="ECO:0000313" key="9">
    <source>
        <dbReference type="EMBL" id="QFG74903.1"/>
    </source>
</evidence>
<evidence type="ECO:0000256" key="6">
    <source>
        <dbReference type="ARBA" id="ARBA00022759"/>
    </source>
</evidence>
<name>A0A5J6VLQ5_9VIRU</name>
<reference evidence="9" key="1">
    <citation type="journal article" date="2019" name="Philos. Trans. R. Soc. Lond., B, Biol. Sci.">
        <title>Targeted metagenomic recovery of four divergent viruses reveals shared and distinctive characteristics of giant viruses of marine eukaryotes.</title>
        <authorList>
            <person name="Needham D.M."/>
            <person name="Poirier C."/>
            <person name="Hehenberger E."/>
            <person name="Jimenez V."/>
            <person name="Swalwell J.E."/>
            <person name="Santoro A.E."/>
            <person name="Worden A.Z."/>
        </authorList>
    </citation>
    <scope>NUCLEOTIDE SEQUENCE</scope>
    <source>
        <strain evidence="9">OPacV-421</strain>
    </source>
</reference>
<dbReference type="EC" id="3.1.26.4" evidence="3"/>
<dbReference type="CDD" id="cd09280">
    <property type="entry name" value="RNase_HI_eukaryote_like"/>
    <property type="match status" value="1"/>
</dbReference>
<dbReference type="Pfam" id="PF18974">
    <property type="entry name" value="DUF5710"/>
    <property type="match status" value="1"/>
</dbReference>
<comment type="similarity">
    <text evidence="2">Belongs to the RNase H family.</text>
</comment>
<keyword evidence="5" id="KW-0479">Metal-binding</keyword>
<keyword evidence="4" id="KW-0540">Nuclease</keyword>
<dbReference type="PANTHER" id="PTHR10642">
    <property type="entry name" value="RIBONUCLEASE H1"/>
    <property type="match status" value="1"/>
</dbReference>
<keyword evidence="7" id="KW-0378">Hydrolase</keyword>
<dbReference type="InterPro" id="IPR012337">
    <property type="entry name" value="RNaseH-like_sf"/>
</dbReference>
<dbReference type="GO" id="GO:0004523">
    <property type="term" value="F:RNA-DNA hybrid ribonuclease activity"/>
    <property type="evidence" value="ECO:0007669"/>
    <property type="project" value="UniProtKB-EC"/>
</dbReference>
<dbReference type="GO" id="GO:0046872">
    <property type="term" value="F:metal ion binding"/>
    <property type="evidence" value="ECO:0007669"/>
    <property type="project" value="UniProtKB-KW"/>
</dbReference>
<comment type="catalytic activity">
    <reaction evidence="1">
        <text>Endonucleolytic cleavage to 5'-phosphomonoester.</text>
        <dbReference type="EC" id="3.1.26.4"/>
    </reaction>
</comment>
<dbReference type="InterPro" id="IPR002156">
    <property type="entry name" value="RNaseH_domain"/>
</dbReference>
<evidence type="ECO:0000256" key="2">
    <source>
        <dbReference type="ARBA" id="ARBA00005300"/>
    </source>
</evidence>
<dbReference type="Pfam" id="PF00075">
    <property type="entry name" value="RNase_H"/>
    <property type="match status" value="1"/>
</dbReference>
<dbReference type="Gene3D" id="3.30.420.10">
    <property type="entry name" value="Ribonuclease H-like superfamily/Ribonuclease H"/>
    <property type="match status" value="1"/>
</dbReference>
<accession>A0A5J6VLQ5</accession>
<dbReference type="PROSITE" id="PS50879">
    <property type="entry name" value="RNASE_H_1"/>
    <property type="match status" value="1"/>
</dbReference>
<dbReference type="InterPro" id="IPR036397">
    <property type="entry name" value="RNaseH_sf"/>
</dbReference>